<evidence type="ECO:0000313" key="10">
    <source>
        <dbReference type="EMBL" id="AMY06941.1"/>
    </source>
</evidence>
<feature type="transmembrane region" description="Helical" evidence="8">
    <location>
        <begin position="339"/>
        <end position="359"/>
    </location>
</feature>
<keyword evidence="2" id="KW-1003">Cell membrane</keyword>
<keyword evidence="6 8" id="KW-0472">Membrane</keyword>
<dbReference type="NCBIfam" id="NF009310">
    <property type="entry name" value="PRK12668.1"/>
    <property type="match status" value="1"/>
</dbReference>
<gene>
    <name evidence="10" type="primary">mrpD_2</name>
    <name evidence="10" type="ORF">LuPra_00105</name>
</gene>
<keyword evidence="5" id="KW-0560">Oxidoreductase</keyword>
<dbReference type="Pfam" id="PF00361">
    <property type="entry name" value="Proton_antipo_M"/>
    <property type="match status" value="1"/>
</dbReference>
<feature type="transmembrane region" description="Helical" evidence="8">
    <location>
        <begin position="187"/>
        <end position="207"/>
    </location>
</feature>
<feature type="transmembrane region" description="Helical" evidence="8">
    <location>
        <begin position="374"/>
        <end position="395"/>
    </location>
</feature>
<dbReference type="GO" id="GO:0008137">
    <property type="term" value="F:NADH dehydrogenase (ubiquinone) activity"/>
    <property type="evidence" value="ECO:0007669"/>
    <property type="project" value="InterPro"/>
</dbReference>
<dbReference type="RefSeq" id="WP_110168954.1">
    <property type="nucleotide sequence ID" value="NZ_CP015136.1"/>
</dbReference>
<accession>A0A143PEK2</accession>
<organism evidence="10 11">
    <name type="scientific">Luteitalea pratensis</name>
    <dbReference type="NCBI Taxonomy" id="1855912"/>
    <lineage>
        <taxon>Bacteria</taxon>
        <taxon>Pseudomonadati</taxon>
        <taxon>Acidobacteriota</taxon>
        <taxon>Vicinamibacteria</taxon>
        <taxon>Vicinamibacterales</taxon>
        <taxon>Vicinamibacteraceae</taxon>
        <taxon>Luteitalea</taxon>
    </lineage>
</organism>
<dbReference type="InterPro" id="IPR052175">
    <property type="entry name" value="ComplexI-like_HydComp"/>
</dbReference>
<dbReference type="Proteomes" id="UP000076079">
    <property type="component" value="Chromosome"/>
</dbReference>
<feature type="transmembrane region" description="Helical" evidence="8">
    <location>
        <begin position="68"/>
        <end position="89"/>
    </location>
</feature>
<dbReference type="PANTHER" id="PTHR42682:SF4">
    <property type="entry name" value="NADH-UBIQUINONE_PLASTOQUINONE"/>
    <property type="match status" value="1"/>
</dbReference>
<evidence type="ECO:0000256" key="1">
    <source>
        <dbReference type="ARBA" id="ARBA00004651"/>
    </source>
</evidence>
<dbReference type="InterPro" id="IPR001750">
    <property type="entry name" value="ND/Mrp_TM"/>
</dbReference>
<evidence type="ECO:0000259" key="9">
    <source>
        <dbReference type="Pfam" id="PF00361"/>
    </source>
</evidence>
<feature type="transmembrane region" description="Helical" evidence="8">
    <location>
        <begin position="299"/>
        <end position="319"/>
    </location>
</feature>
<dbReference type="KEGG" id="abac:LuPra_00105"/>
<dbReference type="PATRIC" id="fig|1813736.3.peg.115"/>
<protein>
    <submittedName>
        <fullName evidence="10">Multiple resistance and pH homeostasis protein D</fullName>
    </submittedName>
</protein>
<dbReference type="PRINTS" id="PR01437">
    <property type="entry name" value="NUOXDRDTASE4"/>
</dbReference>
<dbReference type="InterPro" id="IPR003918">
    <property type="entry name" value="NADH_UbQ_OxRdtase"/>
</dbReference>
<comment type="subcellular location">
    <subcellularLocation>
        <location evidence="1">Cell membrane</location>
        <topology evidence="1">Multi-pass membrane protein</topology>
    </subcellularLocation>
    <subcellularLocation>
        <location evidence="7">Membrane</location>
        <topology evidence="7">Multi-pass membrane protein</topology>
    </subcellularLocation>
</comment>
<feature type="transmembrane region" description="Helical" evidence="8">
    <location>
        <begin position="568"/>
        <end position="586"/>
    </location>
</feature>
<keyword evidence="3 7" id="KW-0812">Transmembrane</keyword>
<evidence type="ECO:0000256" key="6">
    <source>
        <dbReference type="ARBA" id="ARBA00023136"/>
    </source>
</evidence>
<reference evidence="10 11" key="1">
    <citation type="journal article" date="2016" name="Genome Announc.">
        <title>First Complete Genome Sequence of a Subdivision 6 Acidobacterium Strain.</title>
        <authorList>
            <person name="Huang S."/>
            <person name="Vieira S."/>
            <person name="Bunk B."/>
            <person name="Riedel T."/>
            <person name="Sproer C."/>
            <person name="Overmann J."/>
        </authorList>
    </citation>
    <scope>NUCLEOTIDE SEQUENCE [LARGE SCALE GENOMIC DNA]</scope>
    <source>
        <strain evidence="11">DSM 100886 HEG_-6_39</strain>
    </source>
</reference>
<dbReference type="STRING" id="1855912.LuPra_00105"/>
<proteinExistence type="predicted"/>
<evidence type="ECO:0000256" key="4">
    <source>
        <dbReference type="ARBA" id="ARBA00022989"/>
    </source>
</evidence>
<sequence length="588" mass="62532">MSPEWIHPGLVLIAGAWLIPLLGGTAKRVAMILVPAVALIDCLLLQPGTYGVVHFVGQDLTFGRVDRLSLVFAYVFALMTLVGMVYALHVNDDAQHVSALTYAGSALGITFAGDFLSLFLFWELAAVSAVMLVWLRRERTAVAAGFRYLLVHVFGGLCLLGGIVLYWSDSGSLAFVDMSAHAGTTAFALILVAFLLNAAVPPLGAWLPDAYPEATVTGAVFLTAFTTKSAVYALVRGFAGTELLVWSGAAMAVYGVVYAVLENDARRLLAYHIISQVGYMVCGVGLGTEMALNGTTAHAFSHILYKALLFMGAGAVLEVTGRRKLSEMGGLHKTMPVTLGLYMIGAFAISAVPLFSGFVSKSMVVSAAGESHRAAIFLTLTLASAGTFLHTGLKLPYYMFFGRDRGLAAHEPPSNMLVAMGLAAAACIIIGVFPGLLYAQLPYHVDYAPYTVRHVLSTLGVLSFTALGFFALLSHLDPEPTISLDTDWFYRRGLSTAMAHSYSALVRVENALALVYEGFVGRLLLGTAARLRQVDASVVDRAAEGIGNITDAVSQSLKLVVTGHAQHHGLMMAAGVLIAMAIALFARQ</sequence>
<dbReference type="AlphaFoldDB" id="A0A143PEK2"/>
<dbReference type="OrthoDB" id="9807568at2"/>
<feature type="transmembrane region" description="Helical" evidence="8">
    <location>
        <begin position="146"/>
        <end position="167"/>
    </location>
</feature>
<keyword evidence="4 8" id="KW-1133">Transmembrane helix</keyword>
<dbReference type="EMBL" id="CP015136">
    <property type="protein sequence ID" value="AMY06941.1"/>
    <property type="molecule type" value="Genomic_DNA"/>
</dbReference>
<evidence type="ECO:0000313" key="11">
    <source>
        <dbReference type="Proteomes" id="UP000076079"/>
    </source>
</evidence>
<dbReference type="Gene3D" id="1.20.5.2700">
    <property type="match status" value="1"/>
</dbReference>
<feature type="transmembrane region" description="Helical" evidence="8">
    <location>
        <begin position="244"/>
        <end position="261"/>
    </location>
</feature>
<feature type="transmembrane region" description="Helical" evidence="8">
    <location>
        <begin position="219"/>
        <end position="238"/>
    </location>
</feature>
<evidence type="ECO:0000256" key="8">
    <source>
        <dbReference type="SAM" id="Phobius"/>
    </source>
</evidence>
<name>A0A143PEK2_LUTPR</name>
<evidence type="ECO:0000256" key="3">
    <source>
        <dbReference type="ARBA" id="ARBA00022692"/>
    </source>
</evidence>
<evidence type="ECO:0000256" key="2">
    <source>
        <dbReference type="ARBA" id="ARBA00022475"/>
    </source>
</evidence>
<dbReference type="GO" id="GO:0016491">
    <property type="term" value="F:oxidoreductase activity"/>
    <property type="evidence" value="ECO:0007669"/>
    <property type="project" value="UniProtKB-KW"/>
</dbReference>
<feature type="transmembrane region" description="Helical" evidence="8">
    <location>
        <begin position="109"/>
        <end position="134"/>
    </location>
</feature>
<evidence type="ECO:0000256" key="5">
    <source>
        <dbReference type="ARBA" id="ARBA00023002"/>
    </source>
</evidence>
<feature type="transmembrane region" description="Helical" evidence="8">
    <location>
        <begin position="36"/>
        <end position="56"/>
    </location>
</feature>
<feature type="transmembrane region" description="Helical" evidence="8">
    <location>
        <begin position="268"/>
        <end position="287"/>
    </location>
</feature>
<feature type="transmembrane region" description="Helical" evidence="8">
    <location>
        <begin position="451"/>
        <end position="473"/>
    </location>
</feature>
<evidence type="ECO:0000256" key="7">
    <source>
        <dbReference type="RuleBase" id="RU000320"/>
    </source>
</evidence>
<dbReference type="PANTHER" id="PTHR42682">
    <property type="entry name" value="HYDROGENASE-4 COMPONENT F"/>
    <property type="match status" value="1"/>
</dbReference>
<dbReference type="GO" id="GO:0042773">
    <property type="term" value="P:ATP synthesis coupled electron transport"/>
    <property type="evidence" value="ECO:0007669"/>
    <property type="project" value="InterPro"/>
</dbReference>
<feature type="transmembrane region" description="Helical" evidence="8">
    <location>
        <begin position="416"/>
        <end position="439"/>
    </location>
</feature>
<dbReference type="GO" id="GO:0005886">
    <property type="term" value="C:plasma membrane"/>
    <property type="evidence" value="ECO:0007669"/>
    <property type="project" value="UniProtKB-SubCell"/>
</dbReference>
<reference evidence="11" key="2">
    <citation type="submission" date="2016-04" db="EMBL/GenBank/DDBJ databases">
        <title>First Complete Genome Sequence of a Subdivision 6 Acidobacterium.</title>
        <authorList>
            <person name="Huang S."/>
            <person name="Vieira S."/>
            <person name="Bunk B."/>
            <person name="Riedel T."/>
            <person name="Sproeer C."/>
            <person name="Overmann J."/>
        </authorList>
    </citation>
    <scope>NUCLEOTIDE SEQUENCE [LARGE SCALE GENOMIC DNA]</scope>
    <source>
        <strain evidence="11">DSM 100886 HEG_-6_39</strain>
    </source>
</reference>
<keyword evidence="11" id="KW-1185">Reference proteome</keyword>
<feature type="domain" description="NADH:quinone oxidoreductase/Mrp antiporter transmembrane" evidence="9">
    <location>
        <begin position="112"/>
        <end position="381"/>
    </location>
</feature>